<dbReference type="Proteomes" id="UP000504631">
    <property type="component" value="Unplaced"/>
</dbReference>
<evidence type="ECO:0000313" key="5">
    <source>
        <dbReference type="Proteomes" id="UP000504631"/>
    </source>
</evidence>
<evidence type="ECO:0000256" key="3">
    <source>
        <dbReference type="ARBA" id="ARBA00060902"/>
    </source>
</evidence>
<dbReference type="PANTHER" id="PTHR11008:SF32">
    <property type="entry name" value="CIRCADIAN CLOCK-CONTROLLED PROTEIN DAYWAKE-RELATED"/>
    <property type="match status" value="1"/>
</dbReference>
<dbReference type="SMART" id="SM00700">
    <property type="entry name" value="JHBP"/>
    <property type="match status" value="1"/>
</dbReference>
<dbReference type="PANTHER" id="PTHR11008">
    <property type="entry name" value="PROTEIN TAKEOUT-LIKE PROTEIN"/>
    <property type="match status" value="1"/>
</dbReference>
<keyword evidence="5" id="KW-1185">Reference proteome</keyword>
<reference evidence="6" key="1">
    <citation type="submission" date="2025-08" db="UniProtKB">
        <authorList>
            <consortium name="RefSeq"/>
        </authorList>
    </citation>
    <scope>IDENTIFICATION</scope>
    <source>
        <tissue evidence="6">Muscle</tissue>
    </source>
</reference>
<accession>A0A6J3K5E3</accession>
<dbReference type="FunFam" id="3.15.10.30:FF:000001">
    <property type="entry name" value="Takeout-like protein 1"/>
    <property type="match status" value="1"/>
</dbReference>
<proteinExistence type="inferred from homology"/>
<dbReference type="InterPro" id="IPR010562">
    <property type="entry name" value="Haemolymph_juvenile_hormone-bd"/>
</dbReference>
<comment type="similarity">
    <text evidence="3">Belongs to the TO family.</text>
</comment>
<dbReference type="CTD" id="124426612"/>
<protein>
    <submittedName>
        <fullName evidence="6">Protein takeout-like</fullName>
    </submittedName>
</protein>
<evidence type="ECO:0000256" key="4">
    <source>
        <dbReference type="SAM" id="SignalP"/>
    </source>
</evidence>
<dbReference type="RefSeq" id="XP_033348312.1">
    <property type="nucleotide sequence ID" value="XM_033492421.1"/>
</dbReference>
<evidence type="ECO:0000313" key="6">
    <source>
        <dbReference type="RefSeq" id="XP_033348312.1"/>
    </source>
</evidence>
<gene>
    <name evidence="6" type="primary">LOC117232781</name>
</gene>
<dbReference type="GO" id="GO:0007623">
    <property type="term" value="P:circadian rhythm"/>
    <property type="evidence" value="ECO:0007669"/>
    <property type="project" value="UniProtKB-ARBA"/>
</dbReference>
<dbReference type="KEGG" id="bvk:117232781"/>
<dbReference type="GO" id="GO:0005615">
    <property type="term" value="C:extracellular space"/>
    <property type="evidence" value="ECO:0007669"/>
    <property type="project" value="TreeGrafter"/>
</dbReference>
<feature type="signal peptide" evidence="4">
    <location>
        <begin position="1"/>
        <end position="18"/>
    </location>
</feature>
<name>A0A6J3K5E3_9HYME</name>
<feature type="chain" id="PRO_5027017093" evidence="4">
    <location>
        <begin position="19"/>
        <end position="251"/>
    </location>
</feature>
<dbReference type="AlphaFoldDB" id="A0A6J3K5E3"/>
<organism evidence="5 6">
    <name type="scientific">Bombus vosnesenskii</name>
    <dbReference type="NCBI Taxonomy" id="207650"/>
    <lineage>
        <taxon>Eukaryota</taxon>
        <taxon>Metazoa</taxon>
        <taxon>Ecdysozoa</taxon>
        <taxon>Arthropoda</taxon>
        <taxon>Hexapoda</taxon>
        <taxon>Insecta</taxon>
        <taxon>Pterygota</taxon>
        <taxon>Neoptera</taxon>
        <taxon>Endopterygota</taxon>
        <taxon>Hymenoptera</taxon>
        <taxon>Apocrita</taxon>
        <taxon>Aculeata</taxon>
        <taxon>Apoidea</taxon>
        <taxon>Anthophila</taxon>
        <taxon>Apidae</taxon>
        <taxon>Bombus</taxon>
        <taxon>Pyrobombus</taxon>
    </lineage>
</organism>
<dbReference type="Pfam" id="PF06585">
    <property type="entry name" value="JHBP"/>
    <property type="match status" value="1"/>
</dbReference>
<sequence>MAIIKLLIVVMSLTMVIATDLPSNWKVCSRSLPAEQLTKCLDTAVTDVVTSLTGGLKSLRILPIEPLAVDSVSIGGTQGSVTLKQEYKNIKLYGLTKGIKLYNHHLDVDNGCLLTSDSLNPQVDFVADYKIEGKVLLLPVKGSGRSNITMYDLKSHNEISCEKYEKNGETYLKIKKYGVKFSPARINLQFDNLFNGDKILGPQLNNFINENSELLFKELQAPYEETFSQVFTQLSNEVFSRVPLNKIFPPE</sequence>
<evidence type="ECO:0000256" key="1">
    <source>
        <dbReference type="ARBA" id="ARBA00022729"/>
    </source>
</evidence>
<dbReference type="GeneID" id="117232781"/>
<dbReference type="InterPro" id="IPR038606">
    <property type="entry name" value="To_sf"/>
</dbReference>
<dbReference type="Gene3D" id="3.15.10.30">
    <property type="entry name" value="Haemolymph juvenile hormone binding protein"/>
    <property type="match status" value="1"/>
</dbReference>
<keyword evidence="1 4" id="KW-0732">Signal</keyword>
<evidence type="ECO:0000256" key="2">
    <source>
        <dbReference type="ARBA" id="ARBA00023108"/>
    </source>
</evidence>
<keyword evidence="2" id="KW-0090">Biological rhythms</keyword>